<gene>
    <name evidence="1" type="ORF">PDJAM_G00007070</name>
</gene>
<comment type="caution">
    <text evidence="1">The sequence shown here is derived from an EMBL/GenBank/DDBJ whole genome shotgun (WGS) entry which is preliminary data.</text>
</comment>
<name>A0ACC5Y0H4_9TELE</name>
<protein>
    <submittedName>
        <fullName evidence="1">Uncharacterized protein</fullName>
    </submittedName>
</protein>
<sequence length="58" mass="6698">MLMKMSLGIFFQHKSLFPLQGTFYVYLLRGSLYPRTSLKCNMTNTDTTDLRPLSFSAD</sequence>
<dbReference type="Proteomes" id="UP000830395">
    <property type="component" value="Chromosome 1"/>
</dbReference>
<organism evidence="1 2">
    <name type="scientific">Pangasius djambal</name>
    <dbReference type="NCBI Taxonomy" id="1691987"/>
    <lineage>
        <taxon>Eukaryota</taxon>
        <taxon>Metazoa</taxon>
        <taxon>Chordata</taxon>
        <taxon>Craniata</taxon>
        <taxon>Vertebrata</taxon>
        <taxon>Euteleostomi</taxon>
        <taxon>Actinopterygii</taxon>
        <taxon>Neopterygii</taxon>
        <taxon>Teleostei</taxon>
        <taxon>Ostariophysi</taxon>
        <taxon>Siluriformes</taxon>
        <taxon>Pangasiidae</taxon>
        <taxon>Pangasius</taxon>
    </lineage>
</organism>
<evidence type="ECO:0000313" key="1">
    <source>
        <dbReference type="EMBL" id="MCJ8728666.1"/>
    </source>
</evidence>
<proteinExistence type="predicted"/>
<dbReference type="EMBL" id="CM040975">
    <property type="protein sequence ID" value="MCJ8728666.1"/>
    <property type="molecule type" value="Genomic_DNA"/>
</dbReference>
<evidence type="ECO:0000313" key="2">
    <source>
        <dbReference type="Proteomes" id="UP000830395"/>
    </source>
</evidence>
<accession>A0ACC5Y0H4</accession>
<keyword evidence="2" id="KW-1185">Reference proteome</keyword>
<reference evidence="1" key="1">
    <citation type="submission" date="2020-02" db="EMBL/GenBank/DDBJ databases">
        <title>Genome sequencing of the panga catfish, Pangasius djambal.</title>
        <authorList>
            <person name="Wen M."/>
            <person name="Zahm M."/>
            <person name="Roques C."/>
            <person name="Cabau C."/>
            <person name="Klopp C."/>
            <person name="Donnadieu C."/>
            <person name="Jouanno E."/>
            <person name="Avarre J.-C."/>
            <person name="Campet M."/>
            <person name="Ha T."/>
            <person name="Dugue R."/>
            <person name="Lampietro C."/>
            <person name="Louis A."/>
            <person name="Herpin A."/>
            <person name="Echchiki A."/>
            <person name="Berthelot C."/>
            <person name="Parey E."/>
            <person name="Roest-Crollius H."/>
            <person name="Braasch I."/>
            <person name="Postlethwait J.H."/>
            <person name="Bobe J."/>
            <person name="Montfort J."/>
            <person name="Bouchez O."/>
            <person name="Begum T."/>
            <person name="Schartl M."/>
            <person name="Gustiano R."/>
            <person name="Guiguen Y."/>
        </authorList>
    </citation>
    <scope>NUCLEOTIDE SEQUENCE</scope>
    <source>
        <strain evidence="1">Pdj_M5554</strain>
    </source>
</reference>